<evidence type="ECO:0000259" key="3">
    <source>
        <dbReference type="Pfam" id="PF01757"/>
    </source>
</evidence>
<feature type="transmembrane region" description="Helical" evidence="2">
    <location>
        <begin position="257"/>
        <end position="277"/>
    </location>
</feature>
<feature type="transmembrane region" description="Helical" evidence="2">
    <location>
        <begin position="298"/>
        <end position="314"/>
    </location>
</feature>
<accession>A0ABM7M985</accession>
<feature type="domain" description="Acyltransferase 3" evidence="3">
    <location>
        <begin position="16"/>
        <end position="348"/>
    </location>
</feature>
<evidence type="ECO:0000313" key="4">
    <source>
        <dbReference type="EMBL" id="BCJ48228.1"/>
    </source>
</evidence>
<feature type="region of interest" description="Disordered" evidence="1">
    <location>
        <begin position="386"/>
        <end position="406"/>
    </location>
</feature>
<dbReference type="InterPro" id="IPR002656">
    <property type="entry name" value="Acyl_transf_3_dom"/>
</dbReference>
<name>A0ABM7M985_9ACTN</name>
<organism evidence="4 5">
    <name type="scientific">Actinoplanes ianthinogenes</name>
    <dbReference type="NCBI Taxonomy" id="122358"/>
    <lineage>
        <taxon>Bacteria</taxon>
        <taxon>Bacillati</taxon>
        <taxon>Actinomycetota</taxon>
        <taxon>Actinomycetes</taxon>
        <taxon>Micromonosporales</taxon>
        <taxon>Micromonosporaceae</taxon>
        <taxon>Actinoplanes</taxon>
    </lineage>
</organism>
<keyword evidence="2" id="KW-0472">Membrane</keyword>
<reference evidence="4 5" key="1">
    <citation type="submission" date="2020-08" db="EMBL/GenBank/DDBJ databases">
        <title>Whole genome shotgun sequence of Actinoplanes ianthinogenes NBRC 13996.</title>
        <authorList>
            <person name="Komaki H."/>
            <person name="Tamura T."/>
        </authorList>
    </citation>
    <scope>NUCLEOTIDE SEQUENCE [LARGE SCALE GENOMIC DNA]</scope>
    <source>
        <strain evidence="4 5">NBRC 13996</strain>
    </source>
</reference>
<feature type="transmembrane region" description="Helical" evidence="2">
    <location>
        <begin position="98"/>
        <end position="116"/>
    </location>
</feature>
<feature type="transmembrane region" description="Helical" evidence="2">
    <location>
        <begin position="326"/>
        <end position="349"/>
    </location>
</feature>
<protein>
    <recommendedName>
        <fullName evidence="3">Acyltransferase 3 domain-containing protein</fullName>
    </recommendedName>
</protein>
<dbReference type="PANTHER" id="PTHR23028">
    <property type="entry name" value="ACETYLTRANSFERASE"/>
    <property type="match status" value="1"/>
</dbReference>
<dbReference type="PANTHER" id="PTHR23028:SF53">
    <property type="entry name" value="ACYL_TRANSF_3 DOMAIN-CONTAINING PROTEIN"/>
    <property type="match status" value="1"/>
</dbReference>
<feature type="transmembrane region" description="Helical" evidence="2">
    <location>
        <begin position="175"/>
        <end position="193"/>
    </location>
</feature>
<feature type="transmembrane region" description="Helical" evidence="2">
    <location>
        <begin position="231"/>
        <end position="251"/>
    </location>
</feature>
<keyword evidence="5" id="KW-1185">Reference proteome</keyword>
<gene>
    <name evidence="4" type="ORF">Aiant_88850</name>
</gene>
<proteinExistence type="predicted"/>
<keyword evidence="2" id="KW-1133">Transmembrane helix</keyword>
<evidence type="ECO:0000256" key="2">
    <source>
        <dbReference type="SAM" id="Phobius"/>
    </source>
</evidence>
<dbReference type="Proteomes" id="UP000676967">
    <property type="component" value="Chromosome"/>
</dbReference>
<dbReference type="Pfam" id="PF01757">
    <property type="entry name" value="Acyl_transf_3"/>
    <property type="match status" value="1"/>
</dbReference>
<feature type="transmembrane region" description="Helical" evidence="2">
    <location>
        <begin position="21"/>
        <end position="38"/>
    </location>
</feature>
<evidence type="ECO:0000313" key="5">
    <source>
        <dbReference type="Proteomes" id="UP000676967"/>
    </source>
</evidence>
<keyword evidence="2" id="KW-0812">Transmembrane</keyword>
<feature type="transmembrane region" description="Helical" evidence="2">
    <location>
        <begin position="205"/>
        <end position="224"/>
    </location>
</feature>
<dbReference type="InterPro" id="IPR050879">
    <property type="entry name" value="Acyltransferase_3"/>
</dbReference>
<feature type="transmembrane region" description="Helical" evidence="2">
    <location>
        <begin position="148"/>
        <end position="168"/>
    </location>
</feature>
<feature type="transmembrane region" description="Helical" evidence="2">
    <location>
        <begin position="50"/>
        <end position="77"/>
    </location>
</feature>
<evidence type="ECO:0000256" key="1">
    <source>
        <dbReference type="SAM" id="MobiDB-lite"/>
    </source>
</evidence>
<dbReference type="EMBL" id="AP023356">
    <property type="protein sequence ID" value="BCJ48228.1"/>
    <property type="molecule type" value="Genomic_DNA"/>
</dbReference>
<sequence length="406" mass="43803">MRRLCVLCEVNRKRVAGLDGLRGLCALYVMLFHCWAYTFRGFPRYRGPDWLSWLGFGRLSVVLFLVLSGFSLALAAAGDDWRLGSLVRYARRRAWRILPAYWAALAFSLVIAWTVVRQPYSPEPTAGSVVVYTLLLQDLVAVPTPNGAFWSIGVEVLLYGVLPLLLILCRRLGPAAMLAVVTLPVLVIGFMVFDGSPPQGDNLLTPHLVPAFAAGVAAAGVAAAGARRLPWAALSLLAAIPAGALVLHQGSRWMVHHYYWVDLAVVPAMTLFLLAVVSGRPPALIRLLDSAPLRRLGSFSYSLYLIHLPIVVAIDQKVVAPRLGHGIVAFTATTVLAGGLSLIGAWCFAKLFEVPFRSWADVRNAIRPGVRAGAPITDAIEAPAGLSDPGAARSGPSPHRSPVRSW</sequence>